<organism evidence="1 2">
    <name type="scientific">Campylobacter gracilis RM3268</name>
    <dbReference type="NCBI Taxonomy" id="553220"/>
    <lineage>
        <taxon>Bacteria</taxon>
        <taxon>Pseudomonadati</taxon>
        <taxon>Campylobacterota</taxon>
        <taxon>Epsilonproteobacteria</taxon>
        <taxon>Campylobacterales</taxon>
        <taxon>Campylobacteraceae</taxon>
        <taxon>Campylobacter</taxon>
    </lineage>
</organism>
<dbReference type="OrthoDB" id="9808943at2"/>
<sequence>MKEIYPSDFAPKKAHYAPGILDDDGTLYVSGQLSVDPRTGAAPEGLAAQTAQALGNVAAVLAAAGADKSDVRMCRVYTPDVANWDVIDEQYALFFGAHKPARVVVPTTALHFGCLVEIEAVAKIKEKK</sequence>
<reference evidence="1 2" key="1">
    <citation type="submission" date="2009-07" db="EMBL/GenBank/DDBJ databases">
        <authorList>
            <person name="Madupu R."/>
            <person name="Sebastian Y."/>
            <person name="Durkin A.S."/>
            <person name="Torralba M."/>
            <person name="Methe B."/>
            <person name="Sutton G.G."/>
            <person name="Strausberg R.L."/>
            <person name="Nelson K.E."/>
        </authorList>
    </citation>
    <scope>NUCLEOTIDE SEQUENCE [LARGE SCALE GENOMIC DNA]</scope>
    <source>
        <strain evidence="1 2">RM3268</strain>
    </source>
</reference>
<dbReference type="InterPro" id="IPR035959">
    <property type="entry name" value="RutC-like_sf"/>
</dbReference>
<protein>
    <submittedName>
        <fullName evidence="1">Putative endoribonuclease L-PSP</fullName>
    </submittedName>
</protein>
<evidence type="ECO:0000313" key="2">
    <source>
        <dbReference type="Proteomes" id="UP000005709"/>
    </source>
</evidence>
<proteinExistence type="predicted"/>
<comment type="caution">
    <text evidence="1">The sequence shown here is derived from an EMBL/GenBank/DDBJ whole genome shotgun (WGS) entry which is preliminary data.</text>
</comment>
<dbReference type="GO" id="GO:0005829">
    <property type="term" value="C:cytosol"/>
    <property type="evidence" value="ECO:0007669"/>
    <property type="project" value="TreeGrafter"/>
</dbReference>
<dbReference type="Proteomes" id="UP000005709">
    <property type="component" value="Unassembled WGS sequence"/>
</dbReference>
<dbReference type="SUPFAM" id="SSF55298">
    <property type="entry name" value="YjgF-like"/>
    <property type="match status" value="1"/>
</dbReference>
<accession>C8PDS0</accession>
<dbReference type="GO" id="GO:0019239">
    <property type="term" value="F:deaminase activity"/>
    <property type="evidence" value="ECO:0007669"/>
    <property type="project" value="TreeGrafter"/>
</dbReference>
<evidence type="ECO:0000313" key="1">
    <source>
        <dbReference type="EMBL" id="EEV18992.1"/>
    </source>
</evidence>
<gene>
    <name evidence="1" type="ORF">CAMGR0001_0626</name>
</gene>
<dbReference type="CDD" id="cd00448">
    <property type="entry name" value="YjgF_YER057c_UK114_family"/>
    <property type="match status" value="1"/>
</dbReference>
<dbReference type="eggNOG" id="COG0251">
    <property type="taxonomic scope" value="Bacteria"/>
</dbReference>
<dbReference type="Gene3D" id="3.30.1330.40">
    <property type="entry name" value="RutC-like"/>
    <property type="match status" value="1"/>
</dbReference>
<dbReference type="PANTHER" id="PTHR11803:SF39">
    <property type="entry name" value="2-IMINOBUTANOATE_2-IMINOPROPANOATE DEAMINASE"/>
    <property type="match status" value="1"/>
</dbReference>
<dbReference type="InterPro" id="IPR006175">
    <property type="entry name" value="YjgF/YER057c/UK114"/>
</dbReference>
<dbReference type="STRING" id="824.CGRAC_0191"/>
<dbReference type="AlphaFoldDB" id="C8PDS0"/>
<dbReference type="Pfam" id="PF01042">
    <property type="entry name" value="Ribonuc_L-PSP"/>
    <property type="match status" value="1"/>
</dbReference>
<name>C8PDS0_9BACT</name>
<dbReference type="PANTHER" id="PTHR11803">
    <property type="entry name" value="2-IMINOBUTANOATE/2-IMINOPROPANOATE DEAMINASE RIDA"/>
    <property type="match status" value="1"/>
</dbReference>
<keyword evidence="2" id="KW-1185">Reference proteome</keyword>
<dbReference type="RefSeq" id="WP_005868974.1">
    <property type="nucleotide sequence ID" value="NZ_ACYG01000004.1"/>
</dbReference>
<dbReference type="EMBL" id="ACYG01000004">
    <property type="protein sequence ID" value="EEV18992.1"/>
    <property type="molecule type" value="Genomic_DNA"/>
</dbReference>